<dbReference type="PIRSF" id="PIRSF016789">
    <property type="entry name" value="DUF454"/>
    <property type="match status" value="1"/>
</dbReference>
<reference evidence="3 4" key="1">
    <citation type="submission" date="2024-11" db="EMBL/GenBank/DDBJ databases">
        <title>First Report of Moraxella oculi in Brazil in an Infectious Bovine Keratoconjunctivitis Outbreak.</title>
        <authorList>
            <person name="Carvalho C.V."/>
            <person name="Domingues R."/>
            <person name="Coutinho C."/>
            <person name="Honorio N.T.B.S."/>
            <person name="Faza D.R.L.R."/>
            <person name="Carvalho W.A."/>
            <person name="Machado A.B.F."/>
            <person name="Martins M.F."/>
            <person name="Gaspar E.B."/>
        </authorList>
    </citation>
    <scope>NUCLEOTIDE SEQUENCE [LARGE SCALE GENOMIC DNA]</scope>
    <source>
        <strain evidence="3 4">2117LE</strain>
    </source>
</reference>
<feature type="transmembrane region" description="Helical" evidence="2">
    <location>
        <begin position="118"/>
        <end position="137"/>
    </location>
</feature>
<accession>A0ABW8UAX9</accession>
<dbReference type="InterPro" id="IPR007401">
    <property type="entry name" value="DUF454"/>
</dbReference>
<protein>
    <recommendedName>
        <fullName evidence="1">Inner membrane protein</fullName>
    </recommendedName>
</protein>
<proteinExistence type="predicted"/>
<dbReference type="RefSeq" id="WP_407069201.1">
    <property type="nucleotide sequence ID" value="NZ_JBJJXE010000009.1"/>
</dbReference>
<evidence type="ECO:0000256" key="2">
    <source>
        <dbReference type="SAM" id="Phobius"/>
    </source>
</evidence>
<sequence length="142" mass="16319">MLNLPQNKSPTKPNKHQKSTNHMMRWGLFLLGFVFLGLGILGVVLPGLPTTVFVLLAGYCWSRSSDRFHDYLLRHRVFGKVLSDWERHRAMPRFAKYLAWGMMMLSCVILAYRLPADWMWVVVLVGVICLAVSIWMAKLPDA</sequence>
<gene>
    <name evidence="3" type="ORF">ACJHVH_06405</name>
</gene>
<dbReference type="Proteomes" id="UP001624684">
    <property type="component" value="Unassembled WGS sequence"/>
</dbReference>
<keyword evidence="1" id="KW-1003">Cell membrane</keyword>
<name>A0ABW8UAX9_9GAMM</name>
<feature type="transmembrane region" description="Helical" evidence="2">
    <location>
        <begin position="94"/>
        <end position="112"/>
    </location>
</feature>
<keyword evidence="2" id="KW-1133">Transmembrane helix</keyword>
<dbReference type="Pfam" id="PF04304">
    <property type="entry name" value="DUF454"/>
    <property type="match status" value="1"/>
</dbReference>
<evidence type="ECO:0000313" key="3">
    <source>
        <dbReference type="EMBL" id="MFL1732627.1"/>
    </source>
</evidence>
<dbReference type="EMBL" id="JBJJXE010000009">
    <property type="protein sequence ID" value="MFL1732627.1"/>
    <property type="molecule type" value="Genomic_DNA"/>
</dbReference>
<evidence type="ECO:0000256" key="1">
    <source>
        <dbReference type="PIRNR" id="PIRNR016789"/>
    </source>
</evidence>
<comment type="subcellular location">
    <subcellularLocation>
        <location evidence="1">Cell inner membrane</location>
        <topology evidence="1">Multi-pass membrane protein</topology>
    </subcellularLocation>
</comment>
<dbReference type="PANTHER" id="PTHR35813:SF1">
    <property type="entry name" value="INNER MEMBRANE PROTEIN YBAN"/>
    <property type="match status" value="1"/>
</dbReference>
<keyword evidence="1 2" id="KW-0472">Membrane</keyword>
<dbReference type="PANTHER" id="PTHR35813">
    <property type="entry name" value="INNER MEMBRANE PROTEIN YBAN"/>
    <property type="match status" value="1"/>
</dbReference>
<comment type="caution">
    <text evidence="3">The sequence shown here is derived from an EMBL/GenBank/DDBJ whole genome shotgun (WGS) entry which is preliminary data.</text>
</comment>
<feature type="transmembrane region" description="Helical" evidence="2">
    <location>
        <begin position="28"/>
        <end position="61"/>
    </location>
</feature>
<organism evidence="3 4">
    <name type="scientific">Moraxella oculi</name>
    <dbReference type="NCBI Taxonomy" id="2940516"/>
    <lineage>
        <taxon>Bacteria</taxon>
        <taxon>Pseudomonadati</taxon>
        <taxon>Pseudomonadota</taxon>
        <taxon>Gammaproteobacteria</taxon>
        <taxon>Moraxellales</taxon>
        <taxon>Moraxellaceae</taxon>
        <taxon>Moraxella</taxon>
    </lineage>
</organism>
<keyword evidence="2" id="KW-0812">Transmembrane</keyword>
<evidence type="ECO:0000313" key="4">
    <source>
        <dbReference type="Proteomes" id="UP001624684"/>
    </source>
</evidence>
<keyword evidence="1" id="KW-0997">Cell inner membrane</keyword>
<keyword evidence="4" id="KW-1185">Reference proteome</keyword>